<evidence type="ECO:0000259" key="9">
    <source>
        <dbReference type="Pfam" id="PF25198"/>
    </source>
</evidence>
<dbReference type="Pfam" id="PF05504">
    <property type="entry name" value="Spore_GerAC"/>
    <property type="match status" value="1"/>
</dbReference>
<name>A0A081P1Q1_9BACL</name>
<dbReference type="Pfam" id="PF25198">
    <property type="entry name" value="Spore_GerAC_N"/>
    <property type="match status" value="1"/>
</dbReference>
<gene>
    <name evidence="10" type="ORF">ET33_07725</name>
</gene>
<evidence type="ECO:0000256" key="3">
    <source>
        <dbReference type="ARBA" id="ARBA00022544"/>
    </source>
</evidence>
<evidence type="ECO:0000313" key="11">
    <source>
        <dbReference type="Proteomes" id="UP000028123"/>
    </source>
</evidence>
<feature type="domain" description="Spore germination GerAC-like C-terminal" evidence="8">
    <location>
        <begin position="208"/>
        <end position="375"/>
    </location>
</feature>
<dbReference type="Proteomes" id="UP000028123">
    <property type="component" value="Unassembled WGS sequence"/>
</dbReference>
<dbReference type="NCBIfam" id="TIGR02887">
    <property type="entry name" value="spore_ger_x_C"/>
    <property type="match status" value="1"/>
</dbReference>
<keyword evidence="3" id="KW-0309">Germination</keyword>
<sequence>MISTAVCTLLTGCWSKIEINDRTFVSGFFVDRSAVPGEVELTITTMLPNRLTSGQQSGGGSEKGTPYASVTKSAKTLPFALQRIQADLTRKISWGLTRIVVVGRDYAEQGLDDLLEWVDREPTFHLRTYILIAEGKAKEIIRLTPVYERSPSEVLREFVNQHTLLNTNLRDLLDASYSGRDFAITALTFGSFPMVSEQNRISPWAGTNGAALFRNGKLIGFVTAEEARMLAWVKSWLRAPVFSVPVGDGKDKGSASVVFSMTRASIVPVFQARSIRFRIKLYGEATLLNAEMKEDITKPAVLHRTERQISQYLADHLQRALAQTKKLGSDALQLGAYVEWQRPKQWEQLQKEWRAYYKTNVDFDIEADVVIKSFGSETTSVQRKR</sequence>
<evidence type="ECO:0000256" key="1">
    <source>
        <dbReference type="ARBA" id="ARBA00004635"/>
    </source>
</evidence>
<keyword evidence="11" id="KW-1185">Reference proteome</keyword>
<proteinExistence type="inferred from homology"/>
<comment type="similarity">
    <text evidence="2">Belongs to the GerABKC lipoprotein family.</text>
</comment>
<reference evidence="10 11" key="1">
    <citation type="submission" date="2014-06" db="EMBL/GenBank/DDBJ databases">
        <title>Draft genome sequence of Paenibacillus sp. MSt1.</title>
        <authorList>
            <person name="Aw Y.K."/>
            <person name="Ong K.S."/>
            <person name="Gan H.M."/>
            <person name="Lee S.M."/>
        </authorList>
    </citation>
    <scope>NUCLEOTIDE SEQUENCE [LARGE SCALE GENOMIC DNA]</scope>
    <source>
        <strain evidence="10 11">MSt1</strain>
    </source>
</reference>
<dbReference type="GO" id="GO:0016020">
    <property type="term" value="C:membrane"/>
    <property type="evidence" value="ECO:0007669"/>
    <property type="project" value="UniProtKB-SubCell"/>
</dbReference>
<evidence type="ECO:0000256" key="5">
    <source>
        <dbReference type="ARBA" id="ARBA00023136"/>
    </source>
</evidence>
<comment type="caution">
    <text evidence="10">The sequence shown here is derived from an EMBL/GenBank/DDBJ whole genome shotgun (WGS) entry which is preliminary data.</text>
</comment>
<dbReference type="InterPro" id="IPR008844">
    <property type="entry name" value="Spore_GerAC-like"/>
</dbReference>
<keyword evidence="4" id="KW-0732">Signal</keyword>
<evidence type="ECO:0000256" key="4">
    <source>
        <dbReference type="ARBA" id="ARBA00022729"/>
    </source>
</evidence>
<accession>A0A081P1Q1</accession>
<evidence type="ECO:0000256" key="7">
    <source>
        <dbReference type="ARBA" id="ARBA00023288"/>
    </source>
</evidence>
<dbReference type="InterPro" id="IPR057336">
    <property type="entry name" value="GerAC_N"/>
</dbReference>
<comment type="subcellular location">
    <subcellularLocation>
        <location evidence="1">Membrane</location>
        <topology evidence="1">Lipid-anchor</topology>
    </subcellularLocation>
</comment>
<dbReference type="PANTHER" id="PTHR35789:SF1">
    <property type="entry name" value="SPORE GERMINATION PROTEIN B3"/>
    <property type="match status" value="1"/>
</dbReference>
<protein>
    <submittedName>
        <fullName evidence="10">Uncharacterized protein</fullName>
    </submittedName>
</protein>
<dbReference type="Gene3D" id="3.30.300.210">
    <property type="entry name" value="Nutrient germinant receptor protein C, domain 3"/>
    <property type="match status" value="1"/>
</dbReference>
<organism evidence="10 11">
    <name type="scientific">Paenibacillus tyrfis</name>
    <dbReference type="NCBI Taxonomy" id="1501230"/>
    <lineage>
        <taxon>Bacteria</taxon>
        <taxon>Bacillati</taxon>
        <taxon>Bacillota</taxon>
        <taxon>Bacilli</taxon>
        <taxon>Bacillales</taxon>
        <taxon>Paenibacillaceae</taxon>
        <taxon>Paenibacillus</taxon>
    </lineage>
</organism>
<feature type="domain" description="Spore germination protein N-terminal" evidence="9">
    <location>
        <begin position="16"/>
        <end position="187"/>
    </location>
</feature>
<keyword evidence="6" id="KW-0564">Palmitate</keyword>
<dbReference type="EMBL" id="JNVM01000015">
    <property type="protein sequence ID" value="KEQ24624.1"/>
    <property type="molecule type" value="Genomic_DNA"/>
</dbReference>
<dbReference type="GO" id="GO:0009847">
    <property type="term" value="P:spore germination"/>
    <property type="evidence" value="ECO:0007669"/>
    <property type="project" value="InterPro"/>
</dbReference>
<evidence type="ECO:0000313" key="10">
    <source>
        <dbReference type="EMBL" id="KEQ24624.1"/>
    </source>
</evidence>
<evidence type="ECO:0000256" key="2">
    <source>
        <dbReference type="ARBA" id="ARBA00007886"/>
    </source>
</evidence>
<dbReference type="InterPro" id="IPR038501">
    <property type="entry name" value="Spore_GerAC_C_sf"/>
</dbReference>
<dbReference type="eggNOG" id="ENOG5031VJY">
    <property type="taxonomic scope" value="Bacteria"/>
</dbReference>
<dbReference type="AlphaFoldDB" id="A0A081P1Q1"/>
<evidence type="ECO:0000259" key="8">
    <source>
        <dbReference type="Pfam" id="PF05504"/>
    </source>
</evidence>
<dbReference type="PANTHER" id="PTHR35789">
    <property type="entry name" value="SPORE GERMINATION PROTEIN B3"/>
    <property type="match status" value="1"/>
</dbReference>
<keyword evidence="7" id="KW-0449">Lipoprotein</keyword>
<dbReference type="InterPro" id="IPR046953">
    <property type="entry name" value="Spore_GerAC-like_C"/>
</dbReference>
<keyword evidence="5" id="KW-0472">Membrane</keyword>
<evidence type="ECO:0000256" key="6">
    <source>
        <dbReference type="ARBA" id="ARBA00023139"/>
    </source>
</evidence>